<dbReference type="EMBL" id="KZ293672">
    <property type="protein sequence ID" value="PBK88595.1"/>
    <property type="molecule type" value="Genomic_DNA"/>
</dbReference>
<gene>
    <name evidence="2" type="ORF">ARMGADRAFT_1033941</name>
</gene>
<dbReference type="PROSITE" id="PS50011">
    <property type="entry name" value="PROTEIN_KINASE_DOM"/>
    <property type="match status" value="1"/>
</dbReference>
<dbReference type="InterPro" id="IPR002575">
    <property type="entry name" value="Aminoglycoside_PTrfase"/>
</dbReference>
<dbReference type="InterPro" id="IPR011009">
    <property type="entry name" value="Kinase-like_dom_sf"/>
</dbReference>
<evidence type="ECO:0000313" key="2">
    <source>
        <dbReference type="EMBL" id="PBK88595.1"/>
    </source>
</evidence>
<protein>
    <recommendedName>
        <fullName evidence="1">Protein kinase domain-containing protein</fullName>
    </recommendedName>
</protein>
<organism evidence="2 3">
    <name type="scientific">Armillaria gallica</name>
    <name type="common">Bulbous honey fungus</name>
    <name type="synonym">Armillaria bulbosa</name>
    <dbReference type="NCBI Taxonomy" id="47427"/>
    <lineage>
        <taxon>Eukaryota</taxon>
        <taxon>Fungi</taxon>
        <taxon>Dikarya</taxon>
        <taxon>Basidiomycota</taxon>
        <taxon>Agaricomycotina</taxon>
        <taxon>Agaricomycetes</taxon>
        <taxon>Agaricomycetidae</taxon>
        <taxon>Agaricales</taxon>
        <taxon>Marasmiineae</taxon>
        <taxon>Physalacriaceae</taxon>
        <taxon>Armillaria</taxon>
    </lineage>
</organism>
<sequence>MGDAGFLFEAAMNCMYPERSSTFNPTRVIKCFEPLTSATVLLVQRHSDNEKTILKLADCRLGYRGGHLPSKDSRPVHPRLFGVVRLRITPDSTLHPITGVVQGPTVLLLKFLDSRARRFPRRVLLHRTITTWWSQGERLSLSLNCQYIPGVSRTKLKAGVDVSMREAERISSQVMEALRAIEAENCILHNDILVGNVVLRDGSRSPVIIDFGQADIREPVLSDEEWKSVVWGSPEDTRRMRNHMVNPEDGPWKRTVTPYEMSDPHHKDPLVFNENVESMPEDFRKATFERGLETDRDGAREKMYQWRIRPGARCRPIYD</sequence>
<dbReference type="AlphaFoldDB" id="A0A2H3D016"/>
<reference evidence="3" key="1">
    <citation type="journal article" date="2017" name="Nat. Ecol. Evol.">
        <title>Genome expansion and lineage-specific genetic innovations in the forest pathogenic fungi Armillaria.</title>
        <authorList>
            <person name="Sipos G."/>
            <person name="Prasanna A.N."/>
            <person name="Walter M.C."/>
            <person name="O'Connor E."/>
            <person name="Balint B."/>
            <person name="Krizsan K."/>
            <person name="Kiss B."/>
            <person name="Hess J."/>
            <person name="Varga T."/>
            <person name="Slot J."/>
            <person name="Riley R."/>
            <person name="Boka B."/>
            <person name="Rigling D."/>
            <person name="Barry K."/>
            <person name="Lee J."/>
            <person name="Mihaltcheva S."/>
            <person name="LaButti K."/>
            <person name="Lipzen A."/>
            <person name="Waldron R."/>
            <person name="Moloney N.M."/>
            <person name="Sperisen C."/>
            <person name="Kredics L."/>
            <person name="Vagvoelgyi C."/>
            <person name="Patrignani A."/>
            <person name="Fitzpatrick D."/>
            <person name="Nagy I."/>
            <person name="Doyle S."/>
            <person name="Anderson J.B."/>
            <person name="Grigoriev I.V."/>
            <person name="Gueldener U."/>
            <person name="Muensterkoetter M."/>
            <person name="Nagy L.G."/>
        </authorList>
    </citation>
    <scope>NUCLEOTIDE SEQUENCE [LARGE SCALE GENOMIC DNA]</scope>
    <source>
        <strain evidence="3">Ar21-2</strain>
    </source>
</reference>
<dbReference type="OMA" id="HRTITTW"/>
<evidence type="ECO:0000313" key="3">
    <source>
        <dbReference type="Proteomes" id="UP000217790"/>
    </source>
</evidence>
<dbReference type="SUPFAM" id="SSF56112">
    <property type="entry name" value="Protein kinase-like (PK-like)"/>
    <property type="match status" value="1"/>
</dbReference>
<feature type="domain" description="Protein kinase" evidence="1">
    <location>
        <begin position="1"/>
        <end position="319"/>
    </location>
</feature>
<name>A0A2H3D016_ARMGA</name>
<proteinExistence type="predicted"/>
<keyword evidence="3" id="KW-1185">Reference proteome</keyword>
<dbReference type="Pfam" id="PF01636">
    <property type="entry name" value="APH"/>
    <property type="match status" value="1"/>
</dbReference>
<accession>A0A2H3D016</accession>
<dbReference type="OrthoDB" id="3269050at2759"/>
<dbReference type="Proteomes" id="UP000217790">
    <property type="component" value="Unassembled WGS sequence"/>
</dbReference>
<dbReference type="Gene3D" id="1.10.510.10">
    <property type="entry name" value="Transferase(Phosphotransferase) domain 1"/>
    <property type="match status" value="1"/>
</dbReference>
<dbReference type="GO" id="GO:0005524">
    <property type="term" value="F:ATP binding"/>
    <property type="evidence" value="ECO:0007669"/>
    <property type="project" value="InterPro"/>
</dbReference>
<dbReference type="InterPro" id="IPR000719">
    <property type="entry name" value="Prot_kinase_dom"/>
</dbReference>
<dbReference type="GO" id="GO:0004672">
    <property type="term" value="F:protein kinase activity"/>
    <property type="evidence" value="ECO:0007669"/>
    <property type="project" value="InterPro"/>
</dbReference>
<dbReference type="InParanoid" id="A0A2H3D016"/>
<evidence type="ECO:0000259" key="1">
    <source>
        <dbReference type="PROSITE" id="PS50011"/>
    </source>
</evidence>
<dbReference type="STRING" id="47427.A0A2H3D016"/>